<dbReference type="Proteomes" id="UP000824280">
    <property type="component" value="Chromosome"/>
</dbReference>
<keyword evidence="3" id="KW-1185">Reference proteome</keyword>
<dbReference type="EMBL" id="CP081297">
    <property type="protein sequence ID" value="QZD87818.1"/>
    <property type="molecule type" value="Genomic_DNA"/>
</dbReference>
<accession>A0ABX8ZFS1</accession>
<gene>
    <name evidence="2" type="ORF">K3166_03745</name>
</gene>
<keyword evidence="1" id="KW-1133">Transmembrane helix</keyword>
<name>A0ABX8ZFS1_9SPHN</name>
<evidence type="ECO:0000256" key="1">
    <source>
        <dbReference type="SAM" id="Phobius"/>
    </source>
</evidence>
<feature type="transmembrane region" description="Helical" evidence="1">
    <location>
        <begin position="61"/>
        <end position="81"/>
    </location>
</feature>
<evidence type="ECO:0000313" key="2">
    <source>
        <dbReference type="EMBL" id="QZD87818.1"/>
    </source>
</evidence>
<dbReference type="RefSeq" id="WP_221423353.1">
    <property type="nucleotide sequence ID" value="NZ_CP081297.1"/>
</dbReference>
<feature type="transmembrane region" description="Helical" evidence="1">
    <location>
        <begin position="35"/>
        <end position="55"/>
    </location>
</feature>
<evidence type="ECO:0000313" key="3">
    <source>
        <dbReference type="Proteomes" id="UP000824280"/>
    </source>
</evidence>
<proteinExistence type="predicted"/>
<protein>
    <submittedName>
        <fullName evidence="2">Uncharacterized protein</fullName>
    </submittedName>
</protein>
<feature type="transmembrane region" description="Helical" evidence="1">
    <location>
        <begin position="119"/>
        <end position="140"/>
    </location>
</feature>
<organism evidence="2 3">
    <name type="scientific">Qipengyuania psychrotolerans</name>
    <dbReference type="NCBI Taxonomy" id="2867238"/>
    <lineage>
        <taxon>Bacteria</taxon>
        <taxon>Pseudomonadati</taxon>
        <taxon>Pseudomonadota</taxon>
        <taxon>Alphaproteobacteria</taxon>
        <taxon>Sphingomonadales</taxon>
        <taxon>Erythrobacteraceae</taxon>
        <taxon>Qipengyuania</taxon>
    </lineage>
</organism>
<sequence length="141" mass="15332">MVKHFSRELITEQARIVDSPVKHHEVDRTFELPKAIYGMTVALYLGFFAIMATGLPSAGLIIPMVIFTLLVLAGFGVPAIWTRLAPATKSKPMTYGKLRSQGISTLTGRLPARDAAIQVLILPVVVFCWGIVAVTIASVVR</sequence>
<keyword evidence="1" id="KW-0812">Transmembrane</keyword>
<reference evidence="2 3" key="1">
    <citation type="submission" date="2021-08" db="EMBL/GenBank/DDBJ databases">
        <title>Comparative Genomics Analysis of the Genus Qipengyuania Reveals Extensive Genetic Diversity and Metabolic Versatility, Including the Description of Fifteen Novel Species.</title>
        <authorList>
            <person name="Liu Y."/>
        </authorList>
    </citation>
    <scope>NUCLEOTIDE SEQUENCE [LARGE SCALE GENOMIC DNA]</scope>
    <source>
        <strain evidence="2 3">1XM2-8</strain>
    </source>
</reference>
<keyword evidence="1" id="KW-0472">Membrane</keyword>